<keyword evidence="3" id="KW-1185">Reference proteome</keyword>
<evidence type="ECO:0000313" key="3">
    <source>
        <dbReference type="Proteomes" id="UP000182769"/>
    </source>
</evidence>
<keyword evidence="1" id="KW-1133">Transmembrane helix</keyword>
<protein>
    <submittedName>
        <fullName evidence="2">Uncharacterized protein</fullName>
    </submittedName>
</protein>
<reference evidence="3" key="1">
    <citation type="submission" date="2015-08" db="EMBL/GenBank/DDBJ databases">
        <authorList>
            <person name="Varghese N."/>
        </authorList>
    </citation>
    <scope>NUCLEOTIDE SEQUENCE [LARGE SCALE GENOMIC DNA]</scope>
    <source>
        <strain evidence="3">JCM 18476</strain>
    </source>
</reference>
<sequence>MEFAHVVLLVLAVAFIIKLGYLWYRKHHQHDTHRSHHDS</sequence>
<proteinExistence type="predicted"/>
<gene>
    <name evidence="2" type="ORF">Ga0061065_1169</name>
</gene>
<keyword evidence="1" id="KW-0812">Transmembrane</keyword>
<dbReference type="EMBL" id="CYHG01000016">
    <property type="protein sequence ID" value="CUB06189.1"/>
    <property type="molecule type" value="Genomic_DNA"/>
</dbReference>
<evidence type="ECO:0000256" key="1">
    <source>
        <dbReference type="SAM" id="Phobius"/>
    </source>
</evidence>
<dbReference type="AlphaFoldDB" id="A0A0K6IT03"/>
<keyword evidence="1" id="KW-0472">Membrane</keyword>
<organism evidence="2 3">
    <name type="scientific">Marinomonas fungiae</name>
    <dbReference type="NCBI Taxonomy" id="1137284"/>
    <lineage>
        <taxon>Bacteria</taxon>
        <taxon>Pseudomonadati</taxon>
        <taxon>Pseudomonadota</taxon>
        <taxon>Gammaproteobacteria</taxon>
        <taxon>Oceanospirillales</taxon>
        <taxon>Oceanospirillaceae</taxon>
        <taxon>Marinomonas</taxon>
    </lineage>
</organism>
<feature type="transmembrane region" description="Helical" evidence="1">
    <location>
        <begin position="6"/>
        <end position="24"/>
    </location>
</feature>
<dbReference type="Proteomes" id="UP000182769">
    <property type="component" value="Unassembled WGS sequence"/>
</dbReference>
<evidence type="ECO:0000313" key="2">
    <source>
        <dbReference type="EMBL" id="CUB06189.1"/>
    </source>
</evidence>
<name>A0A0K6IT03_9GAMM</name>
<accession>A0A0K6IT03</accession>